<dbReference type="Gene3D" id="2.60.40.290">
    <property type="match status" value="1"/>
</dbReference>
<dbReference type="InterPro" id="IPR017853">
    <property type="entry name" value="GH"/>
</dbReference>
<dbReference type="PANTHER" id="PTHR22600:SF57">
    <property type="entry name" value="BETA-N-ACETYLHEXOSAMINIDASE"/>
    <property type="match status" value="1"/>
</dbReference>
<organism evidence="10 11">
    <name type="scientific">Thalassotalea marina</name>
    <dbReference type="NCBI Taxonomy" id="1673741"/>
    <lineage>
        <taxon>Bacteria</taxon>
        <taxon>Pseudomonadati</taxon>
        <taxon>Pseudomonadota</taxon>
        <taxon>Gammaproteobacteria</taxon>
        <taxon>Alteromonadales</taxon>
        <taxon>Colwelliaceae</taxon>
        <taxon>Thalassotalea</taxon>
    </lineage>
</organism>
<dbReference type="InterPro" id="IPR015882">
    <property type="entry name" value="HEX_bac_N"/>
</dbReference>
<dbReference type="InterPro" id="IPR029018">
    <property type="entry name" value="Hex-like_dom2"/>
</dbReference>
<dbReference type="Gene3D" id="3.20.20.80">
    <property type="entry name" value="Glycosidases"/>
    <property type="match status" value="1"/>
</dbReference>
<dbReference type="SUPFAM" id="SSF51445">
    <property type="entry name" value="(Trans)glycosidases"/>
    <property type="match status" value="1"/>
</dbReference>
<dbReference type="Gene3D" id="2.60.40.10">
    <property type="entry name" value="Immunoglobulins"/>
    <property type="match status" value="1"/>
</dbReference>
<evidence type="ECO:0000259" key="9">
    <source>
        <dbReference type="SMART" id="SM01081"/>
    </source>
</evidence>
<dbReference type="InterPro" id="IPR012291">
    <property type="entry name" value="CBM2_carb-bd_dom_sf"/>
</dbReference>
<dbReference type="EMBL" id="BNCK01000003">
    <property type="protein sequence ID" value="GHF87787.1"/>
    <property type="molecule type" value="Genomic_DNA"/>
</dbReference>
<dbReference type="GO" id="GO:0005975">
    <property type="term" value="P:carbohydrate metabolic process"/>
    <property type="evidence" value="ECO:0007669"/>
    <property type="project" value="InterPro"/>
</dbReference>
<sequence>MTALSGCSDPQPSKPANLASPLVALDQAGLDNIASNLDVKYRVLSNIETDCPDKDGKEVKHCFSAYIDFTMPEDMAVNDWSIYYSQVYPIYASKSDTLSVDFYNGDIHQISPTDGFKGFKAGETQTVQVFMAATVLTHSQLMPNYWIAADNLKPAVIDSTRTQIDAESKLELTPWIAPYTNIEKQIKATPKDINQYAGTTWLYEHNQDIAVDNSQVANTVIPTPNTIKVASGGETLDLSNGIKVSLSNVVSDDVSAAFERLTKLGVVQSEQGVNLAISLDETLKDAESYTLNIDQNGVVIKAADSAGAFYGVQTLAGLLSVNSLTVPFAAIEDAPLYGYRGQHMDVARNFHDKQMIFRLIEQMGAYKLNKLHMHLAEDEGWRIALPSFPELTEIGAVRCMDLTDTACMQPQLGGADSSDRDGFYSEQDYKDILAYASKHHIQVIPSLDMPGHSRVAVKAMEARYRRFMAQENEVEAKRYLLSDLDDKTEYRSIQNYNDNTINVCLESSYAFVDRVLEDLITLHKEANHPLTTYHIGADETAGAWVDSPECKALVENPDNDVTDYKHLGAHFIERVSNMIAAKGIAVGGWNDGLGQTHKENMPKDVYSYIWGPLPAGGHFASGAQAMASEQAHRGWNVVLSTPDVFYFDFPYEVDPKERGYNWASRRIDSRNVFNFMPGNLPIHAEFRVDTKGHHFEIDDTLHKDEDGKILHQPLPKGYQVAGVQGQIWSETIRSEDQAEYMLYPRMIALAERAWHQANWAVPYNYDGAKYNKDTGVFTDELKAQRDQAWQVFANTLGHKELIKLDKLGVFYRVPTVGAKIIEGKLHINNSLPGLPLEYRVDGGNWQRYNEPVEVTGEVEVRARNAAGDRAGRSLLVK</sequence>
<keyword evidence="5" id="KW-0326">Glycosidase</keyword>
<dbReference type="Pfam" id="PF03173">
    <property type="entry name" value="CHB_HEX"/>
    <property type="match status" value="1"/>
</dbReference>
<dbReference type="InterPro" id="IPR015883">
    <property type="entry name" value="Glyco_hydro_20_cat"/>
</dbReference>
<evidence type="ECO:0000256" key="4">
    <source>
        <dbReference type="ARBA" id="ARBA00022801"/>
    </source>
</evidence>
<dbReference type="GO" id="GO:0030203">
    <property type="term" value="P:glycosaminoglycan metabolic process"/>
    <property type="evidence" value="ECO:0007669"/>
    <property type="project" value="TreeGrafter"/>
</dbReference>
<dbReference type="InterPro" id="IPR004866">
    <property type="entry name" value="CHB/HEX_N_dom"/>
</dbReference>
<evidence type="ECO:0000313" key="10">
    <source>
        <dbReference type="EMBL" id="GHF87787.1"/>
    </source>
</evidence>
<dbReference type="Gene3D" id="3.30.379.10">
    <property type="entry name" value="Chitobiase/beta-hexosaminidase domain 2-like"/>
    <property type="match status" value="1"/>
</dbReference>
<dbReference type="InterPro" id="IPR014756">
    <property type="entry name" value="Ig_E-set"/>
</dbReference>
<comment type="catalytic activity">
    <reaction evidence="1">
        <text>Hydrolysis of terminal non-reducing N-acetyl-D-hexosamine residues in N-acetyl-beta-D-hexosaminides.</text>
        <dbReference type="EC" id="3.2.1.52"/>
    </reaction>
</comment>
<dbReference type="CDD" id="cd02847">
    <property type="entry name" value="E_set_Chitobiase_C"/>
    <property type="match status" value="1"/>
</dbReference>
<reference evidence="10" key="2">
    <citation type="submission" date="2020-09" db="EMBL/GenBank/DDBJ databases">
        <authorList>
            <person name="Sun Q."/>
            <person name="Kim S."/>
        </authorList>
    </citation>
    <scope>NUCLEOTIDE SEQUENCE</scope>
    <source>
        <strain evidence="10">KCTC 42731</strain>
    </source>
</reference>
<name>A0A919BFA9_9GAMM</name>
<evidence type="ECO:0000256" key="8">
    <source>
        <dbReference type="PIRSR" id="PIRSR625705-1"/>
    </source>
</evidence>
<feature type="domain" description="Chitobiase/beta-hexosaminidases N-terminal" evidence="9">
    <location>
        <begin position="35"/>
        <end position="201"/>
    </location>
</feature>
<dbReference type="InterPro" id="IPR025705">
    <property type="entry name" value="Beta_hexosaminidase_sua/sub"/>
</dbReference>
<comment type="similarity">
    <text evidence="2">Belongs to the glycosyl hydrolase 20 family.</text>
</comment>
<evidence type="ECO:0000313" key="11">
    <source>
        <dbReference type="Proteomes" id="UP000623842"/>
    </source>
</evidence>
<dbReference type="SUPFAM" id="SSF81296">
    <property type="entry name" value="E set domains"/>
    <property type="match status" value="1"/>
</dbReference>
<dbReference type="InterPro" id="IPR008965">
    <property type="entry name" value="CBM2/CBM3_carb-bd_dom_sf"/>
</dbReference>
<gene>
    <name evidence="10" type="primary">hexB</name>
    <name evidence="10" type="ORF">GCM10017161_14290</name>
</gene>
<dbReference type="GO" id="GO:0030247">
    <property type="term" value="F:polysaccharide binding"/>
    <property type="evidence" value="ECO:0007669"/>
    <property type="project" value="InterPro"/>
</dbReference>
<proteinExistence type="inferred from homology"/>
<evidence type="ECO:0000256" key="2">
    <source>
        <dbReference type="ARBA" id="ARBA00006285"/>
    </source>
</evidence>
<dbReference type="InterPro" id="IPR013783">
    <property type="entry name" value="Ig-like_fold"/>
</dbReference>
<dbReference type="Pfam" id="PF02838">
    <property type="entry name" value="Glyco_hydro_20b"/>
    <property type="match status" value="1"/>
</dbReference>
<dbReference type="PANTHER" id="PTHR22600">
    <property type="entry name" value="BETA-HEXOSAMINIDASE"/>
    <property type="match status" value="1"/>
</dbReference>
<dbReference type="Pfam" id="PF00728">
    <property type="entry name" value="Glyco_hydro_20"/>
    <property type="match status" value="1"/>
</dbReference>
<evidence type="ECO:0000256" key="3">
    <source>
        <dbReference type="ARBA" id="ARBA00012663"/>
    </source>
</evidence>
<dbReference type="SUPFAM" id="SSF55545">
    <property type="entry name" value="beta-N-acetylhexosaminidase-like domain"/>
    <property type="match status" value="1"/>
</dbReference>
<dbReference type="Pfam" id="PF03174">
    <property type="entry name" value="CHB_HEX_C"/>
    <property type="match status" value="1"/>
</dbReference>
<dbReference type="SUPFAM" id="SSF49384">
    <property type="entry name" value="Carbohydrate-binding domain"/>
    <property type="match status" value="1"/>
</dbReference>
<dbReference type="PRINTS" id="PR00738">
    <property type="entry name" value="GLHYDRLASE20"/>
</dbReference>
<feature type="active site" description="Proton donor" evidence="8">
    <location>
        <position position="539"/>
    </location>
</feature>
<evidence type="ECO:0000256" key="6">
    <source>
        <dbReference type="ARBA" id="ARBA00030512"/>
    </source>
</evidence>
<comment type="caution">
    <text evidence="10">The sequence shown here is derived from an EMBL/GenBank/DDBJ whole genome shotgun (WGS) entry which is preliminary data.</text>
</comment>
<dbReference type="EC" id="3.2.1.52" evidence="3"/>
<dbReference type="AlphaFoldDB" id="A0A919BFA9"/>
<dbReference type="Proteomes" id="UP000623842">
    <property type="component" value="Unassembled WGS sequence"/>
</dbReference>
<evidence type="ECO:0000256" key="7">
    <source>
        <dbReference type="ARBA" id="ARBA00033000"/>
    </source>
</evidence>
<dbReference type="SMART" id="SM01081">
    <property type="entry name" value="CHB_HEX"/>
    <property type="match status" value="1"/>
</dbReference>
<evidence type="ECO:0000256" key="1">
    <source>
        <dbReference type="ARBA" id="ARBA00001231"/>
    </source>
</evidence>
<reference evidence="10" key="1">
    <citation type="journal article" date="2014" name="Int. J. Syst. Evol. Microbiol.">
        <title>Complete genome sequence of Corynebacterium casei LMG S-19264T (=DSM 44701T), isolated from a smear-ripened cheese.</title>
        <authorList>
            <consortium name="US DOE Joint Genome Institute (JGI-PGF)"/>
            <person name="Walter F."/>
            <person name="Albersmeier A."/>
            <person name="Kalinowski J."/>
            <person name="Ruckert C."/>
        </authorList>
    </citation>
    <scope>NUCLEOTIDE SEQUENCE</scope>
    <source>
        <strain evidence="10">KCTC 42731</strain>
    </source>
</reference>
<dbReference type="GO" id="GO:0016020">
    <property type="term" value="C:membrane"/>
    <property type="evidence" value="ECO:0007669"/>
    <property type="project" value="TreeGrafter"/>
</dbReference>
<keyword evidence="4" id="KW-0378">Hydrolase</keyword>
<evidence type="ECO:0000256" key="5">
    <source>
        <dbReference type="ARBA" id="ARBA00023295"/>
    </source>
</evidence>
<protein>
    <recommendedName>
        <fullName evidence="3">beta-N-acetylhexosaminidase</fullName>
        <ecNumber evidence="3">3.2.1.52</ecNumber>
    </recommendedName>
    <alternativeName>
        <fullName evidence="6">Beta-N-acetylhexosaminidase</fullName>
    </alternativeName>
    <alternativeName>
        <fullName evidence="7">N-acetyl-beta-glucosaminidase</fullName>
    </alternativeName>
</protein>
<dbReference type="InterPro" id="IPR004867">
    <property type="entry name" value="CHB_C_dom"/>
</dbReference>
<accession>A0A919BFA9</accession>
<dbReference type="GO" id="GO:0004563">
    <property type="term" value="F:beta-N-acetylhexosaminidase activity"/>
    <property type="evidence" value="ECO:0007669"/>
    <property type="project" value="UniProtKB-EC"/>
</dbReference>
<keyword evidence="11" id="KW-1185">Reference proteome</keyword>